<reference evidence="1 2" key="1">
    <citation type="journal article" date="2017" name="Curr. Biol.">
        <title>Genome architecture and evolution of a unichromosomal asexual nematode.</title>
        <authorList>
            <person name="Fradin H."/>
            <person name="Zegar C."/>
            <person name="Gutwein M."/>
            <person name="Lucas J."/>
            <person name="Kovtun M."/>
            <person name="Corcoran D."/>
            <person name="Baugh L.R."/>
            <person name="Kiontke K."/>
            <person name="Gunsalus K."/>
            <person name="Fitch D.H."/>
            <person name="Piano F."/>
        </authorList>
    </citation>
    <scope>NUCLEOTIDE SEQUENCE [LARGE SCALE GENOMIC DNA]</scope>
    <source>
        <strain evidence="1">PF1309</strain>
    </source>
</reference>
<protein>
    <submittedName>
        <fullName evidence="1">Uncharacterized protein</fullName>
    </submittedName>
</protein>
<dbReference type="STRING" id="2018661.A0A2A2J700"/>
<proteinExistence type="predicted"/>
<dbReference type="OrthoDB" id="5827962at2759"/>
<evidence type="ECO:0000313" key="1">
    <source>
        <dbReference type="EMBL" id="PAV57399.1"/>
    </source>
</evidence>
<dbReference type="EMBL" id="LIAE01010641">
    <property type="protein sequence ID" value="PAV57399.1"/>
    <property type="molecule type" value="Genomic_DNA"/>
</dbReference>
<organism evidence="1 2">
    <name type="scientific">Diploscapter pachys</name>
    <dbReference type="NCBI Taxonomy" id="2018661"/>
    <lineage>
        <taxon>Eukaryota</taxon>
        <taxon>Metazoa</taxon>
        <taxon>Ecdysozoa</taxon>
        <taxon>Nematoda</taxon>
        <taxon>Chromadorea</taxon>
        <taxon>Rhabditida</taxon>
        <taxon>Rhabditina</taxon>
        <taxon>Rhabditomorpha</taxon>
        <taxon>Rhabditoidea</taxon>
        <taxon>Rhabditidae</taxon>
        <taxon>Diploscapter</taxon>
    </lineage>
</organism>
<evidence type="ECO:0000313" key="2">
    <source>
        <dbReference type="Proteomes" id="UP000218231"/>
    </source>
</evidence>
<accession>A0A2A2J700</accession>
<comment type="caution">
    <text evidence="1">The sequence shown here is derived from an EMBL/GenBank/DDBJ whole genome shotgun (WGS) entry which is preliminary data.</text>
</comment>
<name>A0A2A2J700_9BILA</name>
<gene>
    <name evidence="1" type="ORF">WR25_12258</name>
</gene>
<keyword evidence="2" id="KW-1185">Reference proteome</keyword>
<dbReference type="AlphaFoldDB" id="A0A2A2J700"/>
<sequence>MDQPCSLKFLTERSIAIHLFKVHIRWRKLTDVAYALRDVLEQLSLAPKLVNNLRDQVAEVLREMKRWDEKHSEMFIDPGKLCAKRRAMSRNEHLRTFYKHVIWKINRIEVNDFTTALHLMETECKNWRQMQFQFACLYAMENWVKDDWKFDKYRRITFKKQLSDHPVYDFWLTLLESRPDRLFDTDRRSPNQKLTQCFAFAITHGYQQLVEYIWNRIGNAHRESVGLLRWRSLCFRNRDRGTMQFLCHKLCAINPIGMSRITWTSFFEAFYRSIEGDESDVVVQNKFKKRFEFLLENACPILRSRLLKMENFRILSDAFRYNLVDVFAQILEHLNPDEMKNAREVVDRIHKRKQSKDGEVLRRQMMRKQMTIN</sequence>
<dbReference type="Proteomes" id="UP000218231">
    <property type="component" value="Unassembled WGS sequence"/>
</dbReference>